<reference evidence="1 2" key="1">
    <citation type="submission" date="2023-07" db="EMBL/GenBank/DDBJ databases">
        <title>Genomic Encyclopedia of Type Strains, Phase IV (KMG-IV): sequencing the most valuable type-strain genomes for metagenomic binning, comparative biology and taxonomic classification.</title>
        <authorList>
            <person name="Goeker M."/>
        </authorList>
    </citation>
    <scope>NUCLEOTIDE SEQUENCE [LARGE SCALE GENOMIC DNA]</scope>
    <source>
        <strain evidence="1 2">DSM 9768</strain>
    </source>
</reference>
<name>A0ABU0A2W6_9BACI</name>
<dbReference type="RefSeq" id="WP_307332192.1">
    <property type="nucleotide sequence ID" value="NZ_JAUSUG010000035.1"/>
</dbReference>
<protein>
    <submittedName>
        <fullName evidence="1">Uncharacterized protein</fullName>
    </submittedName>
</protein>
<sequence length="73" mass="8611">MNYEDVVKSFEDAGYTTITVNLDYDIITGWLTDEGEVESVTIDSEKKINFYDEFRLDAEVKITYHDHRKNKNK</sequence>
<evidence type="ECO:0000313" key="1">
    <source>
        <dbReference type="EMBL" id="MDQ0257834.1"/>
    </source>
</evidence>
<comment type="caution">
    <text evidence="1">The sequence shown here is derived from an EMBL/GenBank/DDBJ whole genome shotgun (WGS) entry which is preliminary data.</text>
</comment>
<dbReference type="Proteomes" id="UP001230005">
    <property type="component" value="Unassembled WGS sequence"/>
</dbReference>
<accession>A0ABU0A2W6</accession>
<keyword evidence="2" id="KW-1185">Reference proteome</keyword>
<organism evidence="1 2">
    <name type="scientific">Evansella vedderi</name>
    <dbReference type="NCBI Taxonomy" id="38282"/>
    <lineage>
        <taxon>Bacteria</taxon>
        <taxon>Bacillati</taxon>
        <taxon>Bacillota</taxon>
        <taxon>Bacilli</taxon>
        <taxon>Bacillales</taxon>
        <taxon>Bacillaceae</taxon>
        <taxon>Evansella</taxon>
    </lineage>
</organism>
<evidence type="ECO:0000313" key="2">
    <source>
        <dbReference type="Proteomes" id="UP001230005"/>
    </source>
</evidence>
<dbReference type="EMBL" id="JAUSUG010000035">
    <property type="protein sequence ID" value="MDQ0257834.1"/>
    <property type="molecule type" value="Genomic_DNA"/>
</dbReference>
<proteinExistence type="predicted"/>
<gene>
    <name evidence="1" type="ORF">J2S74_005297</name>
</gene>